<dbReference type="AlphaFoldDB" id="A0A1Y2A766"/>
<evidence type="ECO:0000313" key="2">
    <source>
        <dbReference type="EMBL" id="ORY18314.1"/>
    </source>
</evidence>
<accession>A0A1Y2A766</accession>
<feature type="region of interest" description="Disordered" evidence="1">
    <location>
        <begin position="108"/>
        <end position="216"/>
    </location>
</feature>
<evidence type="ECO:0000313" key="3">
    <source>
        <dbReference type="Proteomes" id="UP000193144"/>
    </source>
</evidence>
<dbReference type="EMBL" id="MCFA01000007">
    <property type="protein sequence ID" value="ORY18314.1"/>
    <property type="molecule type" value="Genomic_DNA"/>
</dbReference>
<feature type="compositionally biased region" description="Pro residues" evidence="1">
    <location>
        <begin position="171"/>
        <end position="181"/>
    </location>
</feature>
<gene>
    <name evidence="2" type="ORF">BCR34DRAFT_610326</name>
</gene>
<dbReference type="Proteomes" id="UP000193144">
    <property type="component" value="Unassembled WGS sequence"/>
</dbReference>
<feature type="compositionally biased region" description="Pro residues" evidence="1">
    <location>
        <begin position="206"/>
        <end position="216"/>
    </location>
</feature>
<organism evidence="2 3">
    <name type="scientific">Clohesyomyces aquaticus</name>
    <dbReference type="NCBI Taxonomy" id="1231657"/>
    <lineage>
        <taxon>Eukaryota</taxon>
        <taxon>Fungi</taxon>
        <taxon>Dikarya</taxon>
        <taxon>Ascomycota</taxon>
        <taxon>Pezizomycotina</taxon>
        <taxon>Dothideomycetes</taxon>
        <taxon>Pleosporomycetidae</taxon>
        <taxon>Pleosporales</taxon>
        <taxon>Lindgomycetaceae</taxon>
        <taxon>Clohesyomyces</taxon>
    </lineage>
</organism>
<keyword evidence="3" id="KW-1185">Reference proteome</keyword>
<name>A0A1Y2A766_9PLEO</name>
<protein>
    <submittedName>
        <fullName evidence="2">Uncharacterized protein</fullName>
    </submittedName>
</protein>
<feature type="compositionally biased region" description="Polar residues" evidence="1">
    <location>
        <begin position="116"/>
        <end position="125"/>
    </location>
</feature>
<reference evidence="2 3" key="1">
    <citation type="submission" date="2016-07" db="EMBL/GenBank/DDBJ databases">
        <title>Pervasive Adenine N6-methylation of Active Genes in Fungi.</title>
        <authorList>
            <consortium name="DOE Joint Genome Institute"/>
            <person name="Mondo S.J."/>
            <person name="Dannebaum R.O."/>
            <person name="Kuo R.C."/>
            <person name="Labutti K."/>
            <person name="Haridas S."/>
            <person name="Kuo A."/>
            <person name="Salamov A."/>
            <person name="Ahrendt S.R."/>
            <person name="Lipzen A."/>
            <person name="Sullivan W."/>
            <person name="Andreopoulos W.B."/>
            <person name="Clum A."/>
            <person name="Lindquist E."/>
            <person name="Daum C."/>
            <person name="Ramamoorthy G.K."/>
            <person name="Gryganskyi A."/>
            <person name="Culley D."/>
            <person name="Magnuson J.K."/>
            <person name="James T.Y."/>
            <person name="O'Malley M.A."/>
            <person name="Stajich J.E."/>
            <person name="Spatafora J.W."/>
            <person name="Visel A."/>
            <person name="Grigoriev I.V."/>
        </authorList>
    </citation>
    <scope>NUCLEOTIDE SEQUENCE [LARGE SCALE GENOMIC DNA]</scope>
    <source>
        <strain evidence="2 3">CBS 115471</strain>
    </source>
</reference>
<proteinExistence type="predicted"/>
<sequence length="216" mass="24011">MCEELIFEEGDMRVVQREAQDPLIERWLRDIQSNANGPLIGELGSLLARPPLMLSTAENPFTALKYRFPTRPQRKKCASNGRFLQLQENPEPEPEFTPAESYILHEVDDGVGGSQKPEQSCPSSDDSQDRESALPERNPPAEGAQNHEAALPPSNPRPKDAQNRETALPNPATPADPPQPGTPASLVWSEYSYGSIQPPYYEHPPNEPPPCDKCYK</sequence>
<comment type="caution">
    <text evidence="2">The sequence shown here is derived from an EMBL/GenBank/DDBJ whole genome shotgun (WGS) entry which is preliminary data.</text>
</comment>
<evidence type="ECO:0000256" key="1">
    <source>
        <dbReference type="SAM" id="MobiDB-lite"/>
    </source>
</evidence>